<dbReference type="RefSeq" id="WP_048181563.1">
    <property type="nucleotide sequence ID" value="NZ_JXOJ01000002.1"/>
</dbReference>
<dbReference type="SMART" id="SM00116">
    <property type="entry name" value="CBS"/>
    <property type="match status" value="2"/>
</dbReference>
<dbReference type="PANTHER" id="PTHR43080:SF2">
    <property type="entry name" value="CBS DOMAIN-CONTAINING PROTEIN"/>
    <property type="match status" value="1"/>
</dbReference>
<name>A0A0H1QZ61_9EURY</name>
<dbReference type="PROSITE" id="PS51371">
    <property type="entry name" value="CBS"/>
    <property type="match status" value="2"/>
</dbReference>
<protein>
    <recommendedName>
        <fullName evidence="4">CBS domain-containing protein</fullName>
    </recommendedName>
</protein>
<evidence type="ECO:0000256" key="3">
    <source>
        <dbReference type="PROSITE-ProRule" id="PRU00703"/>
    </source>
</evidence>
<dbReference type="InterPro" id="IPR046342">
    <property type="entry name" value="CBS_dom_sf"/>
</dbReference>
<dbReference type="OrthoDB" id="64432at2157"/>
<dbReference type="Gene3D" id="1.10.10.10">
    <property type="entry name" value="Winged helix-like DNA-binding domain superfamily/Winged helix DNA-binding domain"/>
    <property type="match status" value="1"/>
</dbReference>
<proteinExistence type="predicted"/>
<gene>
    <name evidence="5" type="ORF">SZ63_04000</name>
</gene>
<evidence type="ECO:0000256" key="2">
    <source>
        <dbReference type="ARBA" id="ARBA00023167"/>
    </source>
</evidence>
<dbReference type="Pfam" id="PF00571">
    <property type="entry name" value="CBS"/>
    <property type="match status" value="2"/>
</dbReference>
<reference evidence="5 6" key="1">
    <citation type="journal article" date="2015" name="Int. J. Syst. Evol. Microbiol.">
        <title>Methanoculleus sediminis sp. nov., a methanogen from sediments near a submarine mud volcano.</title>
        <authorList>
            <person name="Chen S.C."/>
            <person name="Chen M.F."/>
            <person name="Lai M.C."/>
            <person name="Weng C.Y."/>
            <person name="Wu S.Y."/>
            <person name="Lin S."/>
            <person name="Yang T.F."/>
            <person name="Chen P.C."/>
        </authorList>
    </citation>
    <scope>NUCLEOTIDE SEQUENCE [LARGE SCALE GENOMIC DNA]</scope>
    <source>
        <strain evidence="5 6">S3Fa</strain>
    </source>
</reference>
<dbReference type="Gene3D" id="3.10.580.10">
    <property type="entry name" value="CBS-domain"/>
    <property type="match status" value="1"/>
</dbReference>
<dbReference type="STRING" id="1550566.SZ63_04000"/>
<dbReference type="InterPro" id="IPR000644">
    <property type="entry name" value="CBS_dom"/>
</dbReference>
<dbReference type="SUPFAM" id="SSF54631">
    <property type="entry name" value="CBS-domain pair"/>
    <property type="match status" value="1"/>
</dbReference>
<dbReference type="Proteomes" id="UP000035301">
    <property type="component" value="Unassembled WGS sequence"/>
</dbReference>
<keyword evidence="6" id="KW-1185">Reference proteome</keyword>
<dbReference type="SUPFAM" id="SSF46785">
    <property type="entry name" value="Winged helix' DNA-binding domain"/>
    <property type="match status" value="1"/>
</dbReference>
<keyword evidence="2" id="KW-0486">Methionine biosynthesis</keyword>
<evidence type="ECO:0000259" key="4">
    <source>
        <dbReference type="PROSITE" id="PS51371"/>
    </source>
</evidence>
<keyword evidence="1 3" id="KW-0129">CBS domain</keyword>
<dbReference type="AlphaFoldDB" id="A0A0H1QZ61"/>
<dbReference type="GO" id="GO:0006355">
    <property type="term" value="P:regulation of DNA-templated transcription"/>
    <property type="evidence" value="ECO:0007669"/>
    <property type="project" value="InterPro"/>
</dbReference>
<dbReference type="PATRIC" id="fig|1550566.3.peg.856"/>
<dbReference type="PANTHER" id="PTHR43080">
    <property type="entry name" value="CBS DOMAIN-CONTAINING PROTEIN CBSX3, MITOCHONDRIAL"/>
    <property type="match status" value="1"/>
</dbReference>
<dbReference type="GO" id="GO:0003677">
    <property type="term" value="F:DNA binding"/>
    <property type="evidence" value="ECO:0007669"/>
    <property type="project" value="InterPro"/>
</dbReference>
<feature type="domain" description="CBS" evidence="4">
    <location>
        <begin position="177"/>
        <end position="233"/>
    </location>
</feature>
<evidence type="ECO:0000256" key="1">
    <source>
        <dbReference type="ARBA" id="ARBA00023122"/>
    </source>
</evidence>
<dbReference type="InterPro" id="IPR051257">
    <property type="entry name" value="Diverse_CBS-Domain"/>
</dbReference>
<sequence length="293" mass="31872">MELSPIQKDILITLITLYHQSSHSIKGEEIAEVLKRNPGTVRNQMQALKALGLVDGVPGPKGGYSPTAGAYRELNLGDLEHQSEVPIFRDGEKVKGVRVRELGFTTLCHPDLCQAMVRIIGSVKLFRVGDMVSIGPTPVNKLLVRGEVFGMDENLQALLISVSEMISLPKQPIKHYMSTPLLTLPLTATLRDAVRLFNTHHIHGAPVLKDGGELAGIVTLSDIVRGLDEGLTLDAPVAGVMTADVVEAPSTIRLYELVGRFKEREIGRLIVVEDGKPVGIVTQTDIIRVFPSL</sequence>
<feature type="domain" description="CBS" evidence="4">
    <location>
        <begin position="241"/>
        <end position="293"/>
    </location>
</feature>
<evidence type="ECO:0000313" key="5">
    <source>
        <dbReference type="EMBL" id="KLK88218.1"/>
    </source>
</evidence>
<dbReference type="InterPro" id="IPR036388">
    <property type="entry name" value="WH-like_DNA-bd_sf"/>
</dbReference>
<comment type="caution">
    <text evidence="5">The sequence shown here is derived from an EMBL/GenBank/DDBJ whole genome shotgun (WGS) entry which is preliminary data.</text>
</comment>
<organism evidence="5 6">
    <name type="scientific">Methanoculleus sediminis</name>
    <dbReference type="NCBI Taxonomy" id="1550566"/>
    <lineage>
        <taxon>Archaea</taxon>
        <taxon>Methanobacteriati</taxon>
        <taxon>Methanobacteriota</taxon>
        <taxon>Stenosarchaea group</taxon>
        <taxon>Methanomicrobia</taxon>
        <taxon>Methanomicrobiales</taxon>
        <taxon>Methanomicrobiaceae</taxon>
        <taxon>Methanoculleus</taxon>
    </lineage>
</organism>
<dbReference type="InterPro" id="IPR036390">
    <property type="entry name" value="WH_DNA-bd_sf"/>
</dbReference>
<dbReference type="InterPro" id="IPR016436">
    <property type="entry name" value="UCP005063_CBS"/>
</dbReference>
<keyword evidence="2" id="KW-0028">Amino-acid biosynthesis</keyword>
<dbReference type="Pfam" id="PF03444">
    <property type="entry name" value="WHD_HrcA"/>
    <property type="match status" value="1"/>
</dbReference>
<dbReference type="EMBL" id="JXOJ01000002">
    <property type="protein sequence ID" value="KLK88218.1"/>
    <property type="molecule type" value="Genomic_DNA"/>
</dbReference>
<accession>A0A0H1QZ61</accession>
<dbReference type="PIRSF" id="PIRSF005063">
    <property type="entry name" value="UCP005063_CBS_MJ1232"/>
    <property type="match status" value="1"/>
</dbReference>
<dbReference type="InterPro" id="IPR005104">
    <property type="entry name" value="WHTH_HrcA_DNA-bd"/>
</dbReference>
<evidence type="ECO:0000313" key="6">
    <source>
        <dbReference type="Proteomes" id="UP000035301"/>
    </source>
</evidence>
<dbReference type="GO" id="GO:0009086">
    <property type="term" value="P:methionine biosynthetic process"/>
    <property type="evidence" value="ECO:0007669"/>
    <property type="project" value="UniProtKB-KW"/>
</dbReference>